<dbReference type="EMBL" id="GGEC01076806">
    <property type="protein sequence ID" value="MBX57290.1"/>
    <property type="molecule type" value="Transcribed_RNA"/>
</dbReference>
<reference evidence="1" key="1">
    <citation type="submission" date="2018-02" db="EMBL/GenBank/DDBJ databases">
        <title>Rhizophora mucronata_Transcriptome.</title>
        <authorList>
            <person name="Meera S.P."/>
            <person name="Sreeshan A."/>
            <person name="Augustine A."/>
        </authorList>
    </citation>
    <scope>NUCLEOTIDE SEQUENCE</scope>
    <source>
        <tissue evidence="1">Leaf</tissue>
    </source>
</reference>
<protein>
    <submittedName>
        <fullName evidence="1">Uncharacterized protein</fullName>
    </submittedName>
</protein>
<organism evidence="1">
    <name type="scientific">Rhizophora mucronata</name>
    <name type="common">Asiatic mangrove</name>
    <dbReference type="NCBI Taxonomy" id="61149"/>
    <lineage>
        <taxon>Eukaryota</taxon>
        <taxon>Viridiplantae</taxon>
        <taxon>Streptophyta</taxon>
        <taxon>Embryophyta</taxon>
        <taxon>Tracheophyta</taxon>
        <taxon>Spermatophyta</taxon>
        <taxon>Magnoliopsida</taxon>
        <taxon>eudicotyledons</taxon>
        <taxon>Gunneridae</taxon>
        <taxon>Pentapetalae</taxon>
        <taxon>rosids</taxon>
        <taxon>fabids</taxon>
        <taxon>Malpighiales</taxon>
        <taxon>Rhizophoraceae</taxon>
        <taxon>Rhizophora</taxon>
    </lineage>
</organism>
<evidence type="ECO:0000313" key="1">
    <source>
        <dbReference type="EMBL" id="MBX57290.1"/>
    </source>
</evidence>
<proteinExistence type="predicted"/>
<accession>A0A2P2PRC1</accession>
<sequence>MIENFRALTYKCA</sequence>
<name>A0A2P2PRC1_RHIMU</name>